<gene>
    <name evidence="4" type="ORF">HNQ60_004412</name>
</gene>
<name>A0A841HU62_9GAMM</name>
<keyword evidence="5" id="KW-1185">Reference proteome</keyword>
<evidence type="ECO:0000313" key="5">
    <source>
        <dbReference type="Proteomes" id="UP000588068"/>
    </source>
</evidence>
<dbReference type="EMBL" id="JACHHZ010000005">
    <property type="protein sequence ID" value="MBB6095522.1"/>
    <property type="molecule type" value="Genomic_DNA"/>
</dbReference>
<dbReference type="GO" id="GO:0016757">
    <property type="term" value="F:glycosyltransferase activity"/>
    <property type="evidence" value="ECO:0007669"/>
    <property type="project" value="UniProtKB-KW"/>
</dbReference>
<dbReference type="InterPro" id="IPR000836">
    <property type="entry name" value="PRTase_dom"/>
</dbReference>
<dbReference type="CDD" id="cd06223">
    <property type="entry name" value="PRTases_typeI"/>
    <property type="match status" value="1"/>
</dbReference>
<dbReference type="Gene3D" id="3.40.50.2020">
    <property type="match status" value="1"/>
</dbReference>
<sequence length="193" mass="22005">MSAEHIEKTFISAESLLRDSMELGLRVVRSGFNPSFLVGIWRGGAPIGISVQEVLEYNGIECDHISIRTSSYTGIDKQSKTVRVHAVDYLVSQLTFEDRLLLIDDVFDSGRSLEAIIAELTKRCRRNLPEQIRIATVYYKPSRNRSALTPDFYVRATDQWLVFPHEVQGLTREEILKHKPVDETFFTARSDGK</sequence>
<feature type="domain" description="Phosphoribosyltransferase" evidence="3">
    <location>
        <begin position="18"/>
        <end position="155"/>
    </location>
</feature>
<evidence type="ECO:0000259" key="3">
    <source>
        <dbReference type="Pfam" id="PF00156"/>
    </source>
</evidence>
<proteinExistence type="predicted"/>
<dbReference type="Pfam" id="PF00156">
    <property type="entry name" value="Pribosyltran"/>
    <property type="match status" value="1"/>
</dbReference>
<evidence type="ECO:0000313" key="4">
    <source>
        <dbReference type="EMBL" id="MBB6095522.1"/>
    </source>
</evidence>
<dbReference type="Proteomes" id="UP000588068">
    <property type="component" value="Unassembled WGS sequence"/>
</dbReference>
<keyword evidence="1" id="KW-0328">Glycosyltransferase</keyword>
<dbReference type="PANTHER" id="PTHR43363:SF1">
    <property type="entry name" value="HYPOXANTHINE-GUANINE PHOSPHORIBOSYLTRANSFERASE"/>
    <property type="match status" value="1"/>
</dbReference>
<protein>
    <recommendedName>
        <fullName evidence="3">Phosphoribosyltransferase domain-containing protein</fullName>
    </recommendedName>
</protein>
<dbReference type="SUPFAM" id="SSF53271">
    <property type="entry name" value="PRTase-like"/>
    <property type="match status" value="1"/>
</dbReference>
<evidence type="ECO:0000256" key="1">
    <source>
        <dbReference type="ARBA" id="ARBA00022676"/>
    </source>
</evidence>
<evidence type="ECO:0000256" key="2">
    <source>
        <dbReference type="ARBA" id="ARBA00022679"/>
    </source>
</evidence>
<comment type="caution">
    <text evidence="4">The sequence shown here is derived from an EMBL/GenBank/DDBJ whole genome shotgun (WGS) entry which is preliminary data.</text>
</comment>
<reference evidence="4 5" key="1">
    <citation type="submission" date="2020-08" db="EMBL/GenBank/DDBJ databases">
        <title>Genomic Encyclopedia of Type Strains, Phase IV (KMG-IV): sequencing the most valuable type-strain genomes for metagenomic binning, comparative biology and taxonomic classification.</title>
        <authorList>
            <person name="Goeker M."/>
        </authorList>
    </citation>
    <scope>NUCLEOTIDE SEQUENCE [LARGE SCALE GENOMIC DNA]</scope>
    <source>
        <strain evidence="4 5">DSM 26723</strain>
    </source>
</reference>
<organism evidence="4 5">
    <name type="scientific">Povalibacter uvarum</name>
    <dbReference type="NCBI Taxonomy" id="732238"/>
    <lineage>
        <taxon>Bacteria</taxon>
        <taxon>Pseudomonadati</taxon>
        <taxon>Pseudomonadota</taxon>
        <taxon>Gammaproteobacteria</taxon>
        <taxon>Steroidobacterales</taxon>
        <taxon>Steroidobacteraceae</taxon>
        <taxon>Povalibacter</taxon>
    </lineage>
</organism>
<accession>A0A841HU62</accession>
<dbReference type="PANTHER" id="PTHR43363">
    <property type="entry name" value="HYPOXANTHINE PHOSPHORIBOSYLTRANSFERASE"/>
    <property type="match status" value="1"/>
</dbReference>
<dbReference type="AlphaFoldDB" id="A0A841HU62"/>
<keyword evidence="2" id="KW-0808">Transferase</keyword>
<dbReference type="InterPro" id="IPR029057">
    <property type="entry name" value="PRTase-like"/>
</dbReference>